<comment type="caution">
    <text evidence="6">The sequence shown here is derived from an EMBL/GenBank/DDBJ whole genome shotgun (WGS) entry which is preliminary data.</text>
</comment>
<dbReference type="SUPFAM" id="SSF52518">
    <property type="entry name" value="Thiamin diphosphate-binding fold (THDP-binding)"/>
    <property type="match status" value="2"/>
</dbReference>
<feature type="domain" description="Fe-containing alcohol dehydrogenase-like C-terminal" evidence="5">
    <location>
        <begin position="526"/>
        <end position="571"/>
    </location>
</feature>
<feature type="domain" description="Thiamine pyrophosphate enzyme TPP-binding" evidence="4">
    <location>
        <begin position="209"/>
        <end position="326"/>
    </location>
</feature>
<accession>A0A6D2C9V5</accession>
<dbReference type="InterPro" id="IPR029061">
    <property type="entry name" value="THDP-binding"/>
</dbReference>
<dbReference type="Pfam" id="PF25137">
    <property type="entry name" value="ADH_Fe_C"/>
    <property type="match status" value="2"/>
</dbReference>
<name>A0A6D2C9V5_9HELI</name>
<dbReference type="GO" id="GO:0004022">
    <property type="term" value="F:alcohol dehydrogenase (NAD+) activity"/>
    <property type="evidence" value="ECO:0007669"/>
    <property type="project" value="TreeGrafter"/>
</dbReference>
<dbReference type="InterPro" id="IPR001670">
    <property type="entry name" value="ADH_Fe/GldA"/>
</dbReference>
<reference evidence="6 7" key="1">
    <citation type="journal article" date="2014" name="Genome Announc.">
        <title>Draft genome sequences of eight enterohepatic helicobacter species isolated from both laboratory and wild rodents.</title>
        <authorList>
            <person name="Sheh A."/>
            <person name="Shen Z."/>
            <person name="Fox J.G."/>
        </authorList>
    </citation>
    <scope>NUCLEOTIDE SEQUENCE [LARGE SCALE GENOMIC DNA]</scope>
    <source>
        <strain evidence="6 7">Missouri</strain>
    </source>
</reference>
<proteinExistence type="predicted"/>
<dbReference type="Gene3D" id="1.20.1090.10">
    <property type="entry name" value="Dehydroquinate synthase-like - alpha domain"/>
    <property type="match status" value="2"/>
</dbReference>
<dbReference type="AlphaFoldDB" id="A0A6D2C9V5"/>
<dbReference type="GO" id="GO:0017000">
    <property type="term" value="P:antibiotic biosynthetic process"/>
    <property type="evidence" value="ECO:0007669"/>
    <property type="project" value="InterPro"/>
</dbReference>
<evidence type="ECO:0000256" key="2">
    <source>
        <dbReference type="SAM" id="MobiDB-lite"/>
    </source>
</evidence>
<sequence length="828" mass="90429">MLDTQEFGDYLQSVGLRDFVGVPCSYLAPLINYAINSERFIMSNNEGDAVAIASGISLCRLIHSNSSLGSHSGDFVDFRVSDTIANADSMSSSPLKSTKSPNSNTALVRSTSPNLQNTRIVDSAIAESQVDSRLCHTEQSEVSTSLESQADSNNTESKPDSKPTQPANKKPTRLEALEVLHTLAKDSKALLFATTGKCGRELYEIEDSPNQLYMVGSMGCVSSLSLGIALKSRQKVIAIDGDSALLMRLGALSTNAYYTKDRDNFCHILLDNESHDSTGGQFNLSPFVDFSSIAKSCGYGNVYIAESLEEFELHIKAFLNAGHSVLSEAYGSSEKSLQSFMSNKLPCDFSHNPQASSQSLECQDSIYCYAERELVSQILDSNPAESRRANLAQNITKIFSNIIIYDSVNPNPQLESLQSAKAKIQGRYDVVIALGGGSVLDSAKFFALQNEIVVNNGGLEIVGEAKAMPLFACPSTAGTGSELTQWATIWDKGANVKYSLSHKCLYPQIAFYDISLLLSLPLNLSIHTTLDSLSHAIESIWNKNANPISTQYAKAAIELILENLPPLYEMLTLDSKQILEATTIACHTEPLGEVSNNIESKQDFSPTAQNDRTTKNANSTTTAEGFLDNFKGCVDLSARSYLKGSAQARKSNSSTHSTPAEVSLSDFLKKLRFQGCEAFCAETSHKGCRTSKKQISLKNTKETTQIRRNLALACMYAALSFSNTQTALAHAISYPITMRFGVPHGLACSFTLPILLDCISDKNADFILRPYKQRIKNLFKTLHISSNPRDYGLDSTMIEDIFNSLNARAKNGLLDVAKAKKRMLSLLW</sequence>
<evidence type="ECO:0000259" key="4">
    <source>
        <dbReference type="Pfam" id="PF02775"/>
    </source>
</evidence>
<dbReference type="PANTHER" id="PTHR11496:SF83">
    <property type="entry name" value="HYDROXYACID-OXOACID TRANSHYDROGENASE, MITOCHONDRIAL"/>
    <property type="match status" value="1"/>
</dbReference>
<feature type="compositionally biased region" description="Polar residues" evidence="2">
    <location>
        <begin position="140"/>
        <end position="167"/>
    </location>
</feature>
<evidence type="ECO:0000313" key="7">
    <source>
        <dbReference type="Proteomes" id="UP000029870"/>
    </source>
</evidence>
<dbReference type="GeneID" id="87656878"/>
<dbReference type="EMBL" id="JRPH02000005">
    <property type="protein sequence ID" value="TLE05730.1"/>
    <property type="molecule type" value="Genomic_DNA"/>
</dbReference>
<dbReference type="InterPro" id="IPR011766">
    <property type="entry name" value="TPP_enzyme_TPP-bd"/>
</dbReference>
<dbReference type="RefSeq" id="WP_004088526.1">
    <property type="nucleotide sequence ID" value="NZ_JAERIZ010000015.1"/>
</dbReference>
<dbReference type="Gene3D" id="3.40.50.970">
    <property type="match status" value="1"/>
</dbReference>
<evidence type="ECO:0000313" key="6">
    <source>
        <dbReference type="EMBL" id="TLE05730.1"/>
    </source>
</evidence>
<gene>
    <name evidence="6" type="ORF">LS77_002095</name>
</gene>
<evidence type="ECO:0000256" key="1">
    <source>
        <dbReference type="ARBA" id="ARBA00023002"/>
    </source>
</evidence>
<protein>
    <submittedName>
        <fullName evidence="6">Iron-containing alcohol dehydrogenase</fullName>
    </submittedName>
</protein>
<feature type="region of interest" description="Disordered" evidence="2">
    <location>
        <begin position="597"/>
        <end position="620"/>
    </location>
</feature>
<dbReference type="CDD" id="cd08182">
    <property type="entry name" value="HEPD"/>
    <property type="match status" value="1"/>
</dbReference>
<dbReference type="Gene3D" id="3.40.50.1970">
    <property type="match status" value="1"/>
</dbReference>
<organism evidence="6 7">
    <name type="scientific">Helicobacter bilis</name>
    <dbReference type="NCBI Taxonomy" id="37372"/>
    <lineage>
        <taxon>Bacteria</taxon>
        <taxon>Pseudomonadati</taxon>
        <taxon>Campylobacterota</taxon>
        <taxon>Epsilonproteobacteria</taxon>
        <taxon>Campylobacterales</taxon>
        <taxon>Helicobacteraceae</taxon>
        <taxon>Helicobacter</taxon>
    </lineage>
</organism>
<feature type="domain" description="Fe-containing alcohol dehydrogenase-like C-terminal" evidence="5">
    <location>
        <begin position="698"/>
        <end position="784"/>
    </location>
</feature>
<dbReference type="InterPro" id="IPR056798">
    <property type="entry name" value="ADH_Fe_C"/>
</dbReference>
<keyword evidence="1" id="KW-0560">Oxidoreductase</keyword>
<dbReference type="InterPro" id="IPR035873">
    <property type="entry name" value="PhpC"/>
</dbReference>
<dbReference type="Proteomes" id="UP000029870">
    <property type="component" value="Unassembled WGS sequence"/>
</dbReference>
<dbReference type="GO" id="GO:0030976">
    <property type="term" value="F:thiamine pyrophosphate binding"/>
    <property type="evidence" value="ECO:0007669"/>
    <property type="project" value="InterPro"/>
</dbReference>
<dbReference type="GO" id="GO:0046872">
    <property type="term" value="F:metal ion binding"/>
    <property type="evidence" value="ECO:0007669"/>
    <property type="project" value="InterPro"/>
</dbReference>
<evidence type="ECO:0000259" key="5">
    <source>
        <dbReference type="Pfam" id="PF25137"/>
    </source>
</evidence>
<dbReference type="Pfam" id="PF00465">
    <property type="entry name" value="Fe-ADH"/>
    <property type="match status" value="1"/>
</dbReference>
<feature type="region of interest" description="Disordered" evidence="2">
    <location>
        <begin position="132"/>
        <end position="172"/>
    </location>
</feature>
<dbReference type="Pfam" id="PF02775">
    <property type="entry name" value="TPP_enzyme_C"/>
    <property type="match status" value="1"/>
</dbReference>
<dbReference type="SUPFAM" id="SSF56796">
    <property type="entry name" value="Dehydroquinate synthase-like"/>
    <property type="match status" value="2"/>
</dbReference>
<feature type="region of interest" description="Disordered" evidence="2">
    <location>
        <begin position="89"/>
        <end position="113"/>
    </location>
</feature>
<dbReference type="InterPro" id="IPR039697">
    <property type="entry name" value="Alcohol_dehydrogenase_Fe"/>
</dbReference>
<feature type="compositionally biased region" description="Low complexity" evidence="2">
    <location>
        <begin position="89"/>
        <end position="104"/>
    </location>
</feature>
<feature type="domain" description="Alcohol dehydrogenase iron-type/glycerol dehydrogenase GldA" evidence="3">
    <location>
        <begin position="393"/>
        <end position="513"/>
    </location>
</feature>
<dbReference type="GO" id="GO:0044281">
    <property type="term" value="P:small molecule metabolic process"/>
    <property type="evidence" value="ECO:0007669"/>
    <property type="project" value="UniProtKB-ARBA"/>
</dbReference>
<evidence type="ECO:0000259" key="3">
    <source>
        <dbReference type="Pfam" id="PF00465"/>
    </source>
</evidence>
<dbReference type="PANTHER" id="PTHR11496">
    <property type="entry name" value="ALCOHOL DEHYDROGENASE"/>
    <property type="match status" value="1"/>
</dbReference>